<accession>A0ABR9DGJ5</accession>
<reference evidence="1 2" key="1">
    <citation type="submission" date="2020-09" db="EMBL/GenBank/DDBJ databases">
        <title>Methylomonas albis sp. nov. and Methylomonas fluvii sp. nov.: Two cold-adapted methanotrophs from the River Elbe and an amended description of Methylovulum psychrotolerans strain Eb1.</title>
        <authorList>
            <person name="Bussmann I.K."/>
            <person name="Klings K.-W."/>
            <person name="Warnstedt J."/>
            <person name="Hoppert M."/>
            <person name="Saborowski A."/>
            <person name="Horn F."/>
            <person name="Liebner S."/>
        </authorList>
    </citation>
    <scope>NUCLEOTIDE SEQUENCE [LARGE SCALE GENOMIC DNA]</scope>
    <source>
        <strain evidence="1 2">EbB</strain>
    </source>
</reference>
<protein>
    <submittedName>
        <fullName evidence="1">Uncharacterized protein</fullName>
    </submittedName>
</protein>
<evidence type="ECO:0000313" key="2">
    <source>
        <dbReference type="Proteomes" id="UP000641152"/>
    </source>
</evidence>
<keyword evidence="2" id="KW-1185">Reference proteome</keyword>
<dbReference type="RefSeq" id="WP_192394925.1">
    <property type="nucleotide sequence ID" value="NZ_CAJHIU010000002.1"/>
</dbReference>
<comment type="caution">
    <text evidence="1">The sequence shown here is derived from an EMBL/GenBank/DDBJ whole genome shotgun (WGS) entry which is preliminary data.</text>
</comment>
<sequence>MLVHFLPLLDCYACQRQRVLNILLRSGIVDHVSLRILECLERHDITSNLLFNPNFRYLVGGSEWMPRERPDTSCFRKYIGVRGKGDFTLITPTPGAIG</sequence>
<name>A0ABR9DGJ5_9GAMM</name>
<gene>
    <name evidence="1" type="ORF">EBB_17215</name>
</gene>
<organism evidence="1 2">
    <name type="scientific">Methylomonas fluvii</name>
    <dbReference type="NCBI Taxonomy" id="1854564"/>
    <lineage>
        <taxon>Bacteria</taxon>
        <taxon>Pseudomonadati</taxon>
        <taxon>Pseudomonadota</taxon>
        <taxon>Gammaproteobacteria</taxon>
        <taxon>Methylococcales</taxon>
        <taxon>Methylococcaceae</taxon>
        <taxon>Methylomonas</taxon>
    </lineage>
</organism>
<proteinExistence type="predicted"/>
<dbReference type="EMBL" id="JACXST010000002">
    <property type="protein sequence ID" value="MBD9362223.1"/>
    <property type="molecule type" value="Genomic_DNA"/>
</dbReference>
<dbReference type="Proteomes" id="UP000641152">
    <property type="component" value="Unassembled WGS sequence"/>
</dbReference>
<evidence type="ECO:0000313" key="1">
    <source>
        <dbReference type="EMBL" id="MBD9362223.1"/>
    </source>
</evidence>